<proteinExistence type="predicted"/>
<accession>A0ABS4IQ17</accession>
<reference evidence="1 2" key="1">
    <citation type="submission" date="2021-03" db="EMBL/GenBank/DDBJ databases">
        <title>Genomic Encyclopedia of Type Strains, Phase IV (KMG-IV): sequencing the most valuable type-strain genomes for metagenomic binning, comparative biology and taxonomic classification.</title>
        <authorList>
            <person name="Goeker M."/>
        </authorList>
    </citation>
    <scope>NUCLEOTIDE SEQUENCE [LARGE SCALE GENOMIC DNA]</scope>
    <source>
        <strain evidence="1 2">DSM 26048</strain>
    </source>
</reference>
<keyword evidence="2" id="KW-1185">Reference proteome</keyword>
<dbReference type="EMBL" id="JAGGLB010000002">
    <property type="protein sequence ID" value="MBP1989116.1"/>
    <property type="molecule type" value="Genomic_DNA"/>
</dbReference>
<evidence type="ECO:0000313" key="2">
    <source>
        <dbReference type="Proteomes" id="UP001519287"/>
    </source>
</evidence>
<evidence type="ECO:0008006" key="3">
    <source>
        <dbReference type="Google" id="ProtNLM"/>
    </source>
</evidence>
<evidence type="ECO:0000313" key="1">
    <source>
        <dbReference type="EMBL" id="MBP1989116.1"/>
    </source>
</evidence>
<protein>
    <recommendedName>
        <fullName evidence="3">3-dehydroquinate dehydratase</fullName>
    </recommendedName>
</protein>
<sequence>MRIFITVQNKSVPVFSDEKNKKKLNLLKSALESKVVKGRKAIKQCLDSLISIEIVGCEAILHSYNERDSLALSLY</sequence>
<dbReference type="Proteomes" id="UP001519287">
    <property type="component" value="Unassembled WGS sequence"/>
</dbReference>
<dbReference type="RefSeq" id="WP_209969945.1">
    <property type="nucleotide sequence ID" value="NZ_JAGGLB010000002.1"/>
</dbReference>
<comment type="caution">
    <text evidence="1">The sequence shown here is derived from an EMBL/GenBank/DDBJ whole genome shotgun (WGS) entry which is preliminary data.</text>
</comment>
<gene>
    <name evidence="1" type="ORF">J2Z66_000711</name>
</gene>
<organism evidence="1 2">
    <name type="scientific">Paenibacillus eucommiae</name>
    <dbReference type="NCBI Taxonomy" id="1355755"/>
    <lineage>
        <taxon>Bacteria</taxon>
        <taxon>Bacillati</taxon>
        <taxon>Bacillota</taxon>
        <taxon>Bacilli</taxon>
        <taxon>Bacillales</taxon>
        <taxon>Paenibacillaceae</taxon>
        <taxon>Paenibacillus</taxon>
    </lineage>
</organism>
<name>A0ABS4IQ17_9BACL</name>